<organism evidence="1 2">
    <name type="scientific">Dorcoceras hygrometricum</name>
    <dbReference type="NCBI Taxonomy" id="472368"/>
    <lineage>
        <taxon>Eukaryota</taxon>
        <taxon>Viridiplantae</taxon>
        <taxon>Streptophyta</taxon>
        <taxon>Embryophyta</taxon>
        <taxon>Tracheophyta</taxon>
        <taxon>Spermatophyta</taxon>
        <taxon>Magnoliopsida</taxon>
        <taxon>eudicotyledons</taxon>
        <taxon>Gunneridae</taxon>
        <taxon>Pentapetalae</taxon>
        <taxon>asterids</taxon>
        <taxon>lamiids</taxon>
        <taxon>Lamiales</taxon>
        <taxon>Gesneriaceae</taxon>
        <taxon>Didymocarpoideae</taxon>
        <taxon>Trichosporeae</taxon>
        <taxon>Loxocarpinae</taxon>
        <taxon>Dorcoceras</taxon>
    </lineage>
</organism>
<name>A0A2Z7AFD4_9LAMI</name>
<dbReference type="Proteomes" id="UP000250235">
    <property type="component" value="Unassembled WGS sequence"/>
</dbReference>
<sequence>MADDRLPHLCAYKYQRTTTEFLTPFRNSQSEKKHFFATKCCGNSSRFLAKVLRKLRRSPGILLPDFSPCTVTIQHVRELERIRAIDLLPDFVQRAGFMLPDFTPDSYTRFYQISDFSRRQIAVVSINPNDIGLLSLTSSINCWLHCSSLLIADVTADFIITDRALALLFTTADCDDITADVVIAAHSFLQ</sequence>
<gene>
    <name evidence="1" type="ORF">F511_29928</name>
</gene>
<dbReference type="AlphaFoldDB" id="A0A2Z7AFD4"/>
<keyword evidence="2" id="KW-1185">Reference proteome</keyword>
<evidence type="ECO:0000313" key="1">
    <source>
        <dbReference type="EMBL" id="KZV20423.1"/>
    </source>
</evidence>
<dbReference type="EMBL" id="KV015668">
    <property type="protein sequence ID" value="KZV20423.1"/>
    <property type="molecule type" value="Genomic_DNA"/>
</dbReference>
<accession>A0A2Z7AFD4</accession>
<protein>
    <submittedName>
        <fullName evidence="1">Uncharacterized protein</fullName>
    </submittedName>
</protein>
<proteinExistence type="predicted"/>
<reference evidence="1 2" key="1">
    <citation type="journal article" date="2015" name="Proc. Natl. Acad. Sci. U.S.A.">
        <title>The resurrection genome of Boea hygrometrica: A blueprint for survival of dehydration.</title>
        <authorList>
            <person name="Xiao L."/>
            <person name="Yang G."/>
            <person name="Zhang L."/>
            <person name="Yang X."/>
            <person name="Zhao S."/>
            <person name="Ji Z."/>
            <person name="Zhou Q."/>
            <person name="Hu M."/>
            <person name="Wang Y."/>
            <person name="Chen M."/>
            <person name="Xu Y."/>
            <person name="Jin H."/>
            <person name="Xiao X."/>
            <person name="Hu G."/>
            <person name="Bao F."/>
            <person name="Hu Y."/>
            <person name="Wan P."/>
            <person name="Li L."/>
            <person name="Deng X."/>
            <person name="Kuang T."/>
            <person name="Xiang C."/>
            <person name="Zhu J.K."/>
            <person name="Oliver M.J."/>
            <person name="He Y."/>
        </authorList>
    </citation>
    <scope>NUCLEOTIDE SEQUENCE [LARGE SCALE GENOMIC DNA]</scope>
    <source>
        <strain evidence="2">cv. XS01</strain>
    </source>
</reference>
<evidence type="ECO:0000313" key="2">
    <source>
        <dbReference type="Proteomes" id="UP000250235"/>
    </source>
</evidence>